<dbReference type="STRING" id="1423747.FC69_GL000835"/>
<dbReference type="PATRIC" id="fig|1423747.3.peg.852"/>
<dbReference type="AlphaFoldDB" id="A0A0R1RY26"/>
<dbReference type="OrthoDB" id="1656098at2"/>
<dbReference type="InterPro" id="IPR054544">
    <property type="entry name" value="Pest_crys_Cry1Aa_dom-IV"/>
</dbReference>
<protein>
    <recommendedName>
        <fullName evidence="3">Pesticidal crystal protein Cry1Aa domain-containing protein</fullName>
    </recommendedName>
</protein>
<evidence type="ECO:0000313" key="4">
    <source>
        <dbReference type="EMBL" id="KRL61353.1"/>
    </source>
</evidence>
<keyword evidence="2" id="KW-0812">Transmembrane</keyword>
<sequence length="312" mass="33730">MSIIFTIIFIASAVGIWYFWKKNPNKKKLIASIIILVLSAILIATTSGDDSKSSTDSSNQVSTKKGSTKKITELEQATIDVDALFSNSKHTKLLSGTTEETIASVKKEVSTLKSSKKKTQLNRDILKAEKLWPAFKETSIKNSASESVKLASESTVRASESASESSKLVAESESSVRAESESQAAVAAEKAKEKDPASYQSGITYDQVARTPDDYLGKKIYFTGRVLQVMEDDGETQIRLAVDGNYDNVLLIDINNSDLAGSRILEDDLVNAAGYSNGIISYKSTMSGKISIPSMSAKVIENQGAASDDYGY</sequence>
<name>A0A0R1RY26_9LACO</name>
<keyword evidence="2" id="KW-0472">Membrane</keyword>
<feature type="region of interest" description="Disordered" evidence="1">
    <location>
        <begin position="47"/>
        <end position="67"/>
    </location>
</feature>
<organism evidence="4 5">
    <name type="scientific">Latilactobacillus fuchuensis DSM 14340 = JCM 11249</name>
    <dbReference type="NCBI Taxonomy" id="1423747"/>
    <lineage>
        <taxon>Bacteria</taxon>
        <taxon>Bacillati</taxon>
        <taxon>Bacillota</taxon>
        <taxon>Bacilli</taxon>
        <taxon>Lactobacillales</taxon>
        <taxon>Lactobacillaceae</taxon>
        <taxon>Latilactobacillus</taxon>
    </lineage>
</organism>
<proteinExistence type="predicted"/>
<feature type="compositionally biased region" description="Low complexity" evidence="1">
    <location>
        <begin position="47"/>
        <end position="58"/>
    </location>
</feature>
<accession>A0A0R1RY26</accession>
<feature type="transmembrane region" description="Helical" evidence="2">
    <location>
        <begin position="29"/>
        <end position="48"/>
    </location>
</feature>
<dbReference type="eggNOG" id="ENOG5031TB7">
    <property type="taxonomic scope" value="Bacteria"/>
</dbReference>
<gene>
    <name evidence="4" type="ORF">FC69_GL000835</name>
</gene>
<comment type="caution">
    <text evidence="4">The sequence shown here is derived from an EMBL/GenBank/DDBJ whole genome shotgun (WGS) entry which is preliminary data.</text>
</comment>
<dbReference type="RefSeq" id="WP_025083916.1">
    <property type="nucleotide sequence ID" value="NZ_AZEX01000021.1"/>
</dbReference>
<feature type="domain" description="Pesticidal crystal protein Cry1Aa" evidence="3">
    <location>
        <begin position="73"/>
        <end position="132"/>
    </location>
</feature>
<evidence type="ECO:0000256" key="1">
    <source>
        <dbReference type="SAM" id="MobiDB-lite"/>
    </source>
</evidence>
<dbReference type="Pfam" id="PF18449">
    <property type="entry name" value="Endotoxin_C2"/>
    <property type="match status" value="1"/>
</dbReference>
<evidence type="ECO:0000256" key="2">
    <source>
        <dbReference type="SAM" id="Phobius"/>
    </source>
</evidence>
<dbReference type="Proteomes" id="UP000051264">
    <property type="component" value="Unassembled WGS sequence"/>
</dbReference>
<evidence type="ECO:0000313" key="5">
    <source>
        <dbReference type="Proteomes" id="UP000051264"/>
    </source>
</evidence>
<evidence type="ECO:0000259" key="3">
    <source>
        <dbReference type="Pfam" id="PF18449"/>
    </source>
</evidence>
<keyword evidence="2" id="KW-1133">Transmembrane helix</keyword>
<reference evidence="4 5" key="1">
    <citation type="journal article" date="2015" name="Genome Announc.">
        <title>Expanding the biotechnology potential of lactobacilli through comparative genomics of 213 strains and associated genera.</title>
        <authorList>
            <person name="Sun Z."/>
            <person name="Harris H.M."/>
            <person name="McCann A."/>
            <person name="Guo C."/>
            <person name="Argimon S."/>
            <person name="Zhang W."/>
            <person name="Yang X."/>
            <person name="Jeffery I.B."/>
            <person name="Cooney J.C."/>
            <person name="Kagawa T.F."/>
            <person name="Liu W."/>
            <person name="Song Y."/>
            <person name="Salvetti E."/>
            <person name="Wrobel A."/>
            <person name="Rasinkangas P."/>
            <person name="Parkhill J."/>
            <person name="Rea M.C."/>
            <person name="O'Sullivan O."/>
            <person name="Ritari J."/>
            <person name="Douillard F.P."/>
            <person name="Paul Ross R."/>
            <person name="Yang R."/>
            <person name="Briner A.E."/>
            <person name="Felis G.E."/>
            <person name="de Vos W.M."/>
            <person name="Barrangou R."/>
            <person name="Klaenhammer T.R."/>
            <person name="Caufield P.W."/>
            <person name="Cui Y."/>
            <person name="Zhang H."/>
            <person name="O'Toole P.W."/>
        </authorList>
    </citation>
    <scope>NUCLEOTIDE SEQUENCE [LARGE SCALE GENOMIC DNA]</scope>
    <source>
        <strain evidence="4 5">DSM 14340</strain>
    </source>
</reference>
<dbReference type="EMBL" id="AZEX01000021">
    <property type="protein sequence ID" value="KRL61353.1"/>
    <property type="molecule type" value="Genomic_DNA"/>
</dbReference>
<feature type="region of interest" description="Disordered" evidence="1">
    <location>
        <begin position="161"/>
        <end position="181"/>
    </location>
</feature>